<feature type="transmembrane region" description="Helical" evidence="6">
    <location>
        <begin position="147"/>
        <end position="166"/>
    </location>
</feature>
<evidence type="ECO:0000313" key="7">
    <source>
        <dbReference type="EMBL" id="ABC76691.1"/>
    </source>
</evidence>
<keyword evidence="8" id="KW-1185">Reference proteome</keyword>
<dbReference type="Gene3D" id="1.20.1250.20">
    <property type="entry name" value="MFS general substrate transporter like domains"/>
    <property type="match status" value="2"/>
</dbReference>
<evidence type="ECO:0000256" key="3">
    <source>
        <dbReference type="ARBA" id="ARBA00022692"/>
    </source>
</evidence>
<accession>Q2LRI0</accession>
<dbReference type="InParanoid" id="Q2LRI0"/>
<dbReference type="SUPFAM" id="SSF103473">
    <property type="entry name" value="MFS general substrate transporter"/>
    <property type="match status" value="1"/>
</dbReference>
<dbReference type="OrthoDB" id="9787815at2"/>
<feature type="transmembrane region" description="Helical" evidence="6">
    <location>
        <begin position="236"/>
        <end position="258"/>
    </location>
</feature>
<evidence type="ECO:0000256" key="2">
    <source>
        <dbReference type="ARBA" id="ARBA00022448"/>
    </source>
</evidence>
<organism evidence="7 8">
    <name type="scientific">Syntrophus aciditrophicus (strain SB)</name>
    <dbReference type="NCBI Taxonomy" id="56780"/>
    <lineage>
        <taxon>Bacteria</taxon>
        <taxon>Pseudomonadati</taxon>
        <taxon>Thermodesulfobacteriota</taxon>
        <taxon>Syntrophia</taxon>
        <taxon>Syntrophales</taxon>
        <taxon>Syntrophaceae</taxon>
        <taxon>Syntrophus</taxon>
    </lineage>
</organism>
<feature type="transmembrane region" description="Helical" evidence="6">
    <location>
        <begin position="335"/>
        <end position="358"/>
    </location>
</feature>
<dbReference type="EMBL" id="CP000252">
    <property type="protein sequence ID" value="ABC76691.1"/>
    <property type="molecule type" value="Genomic_DNA"/>
</dbReference>
<keyword evidence="3 6" id="KW-0812">Transmembrane</keyword>
<protein>
    <submittedName>
        <fullName evidence="7">AmpG protein</fullName>
    </submittedName>
</protein>
<dbReference type="GO" id="GO:0022857">
    <property type="term" value="F:transmembrane transporter activity"/>
    <property type="evidence" value="ECO:0007669"/>
    <property type="project" value="InterPro"/>
</dbReference>
<feature type="transmembrane region" description="Helical" evidence="6">
    <location>
        <begin position="15"/>
        <end position="38"/>
    </location>
</feature>
<dbReference type="FunCoup" id="Q2LRI0">
    <property type="interactions" value="91"/>
</dbReference>
<dbReference type="STRING" id="56780.SYN_02904"/>
<feature type="transmembrane region" description="Helical" evidence="6">
    <location>
        <begin position="79"/>
        <end position="99"/>
    </location>
</feature>
<feature type="transmembrane region" description="Helical" evidence="6">
    <location>
        <begin position="178"/>
        <end position="199"/>
    </location>
</feature>
<evidence type="ECO:0000256" key="5">
    <source>
        <dbReference type="ARBA" id="ARBA00023136"/>
    </source>
</evidence>
<proteinExistence type="predicted"/>
<feature type="transmembrane region" description="Helical" evidence="6">
    <location>
        <begin position="105"/>
        <end position="126"/>
    </location>
</feature>
<dbReference type="eggNOG" id="COG2814">
    <property type="taxonomic scope" value="Bacteria"/>
</dbReference>
<gene>
    <name evidence="7" type="ORF">SYN_02904</name>
</gene>
<evidence type="ECO:0000256" key="4">
    <source>
        <dbReference type="ARBA" id="ARBA00022989"/>
    </source>
</evidence>
<feature type="transmembrane region" description="Helical" evidence="6">
    <location>
        <begin position="399"/>
        <end position="420"/>
    </location>
</feature>
<comment type="subcellular location">
    <subcellularLocation>
        <location evidence="1">Membrane</location>
        <topology evidence="1">Multi-pass membrane protein</topology>
    </subcellularLocation>
</comment>
<feature type="transmembrane region" description="Helical" evidence="6">
    <location>
        <begin position="278"/>
        <end position="300"/>
    </location>
</feature>
<name>Q2LRI0_SYNAS</name>
<dbReference type="CDD" id="cd17486">
    <property type="entry name" value="MFS_AmpG_like"/>
    <property type="match status" value="1"/>
</dbReference>
<dbReference type="PANTHER" id="PTHR12778:SF10">
    <property type="entry name" value="MAJOR FACILITATOR SUPERFAMILY DOMAIN-CONTAINING PROTEIN 3"/>
    <property type="match status" value="1"/>
</dbReference>
<keyword evidence="5 6" id="KW-0472">Membrane</keyword>
<dbReference type="Proteomes" id="UP000001933">
    <property type="component" value="Chromosome"/>
</dbReference>
<dbReference type="PANTHER" id="PTHR12778">
    <property type="entry name" value="SOLUTE CARRIER FAMILY 33 ACETYL-COA TRANSPORTER -RELATED"/>
    <property type="match status" value="1"/>
</dbReference>
<dbReference type="KEGG" id="sat:SYN_02904"/>
<feature type="transmembrane region" description="Helical" evidence="6">
    <location>
        <begin position="307"/>
        <end position="329"/>
    </location>
</feature>
<dbReference type="InterPro" id="IPR004752">
    <property type="entry name" value="AmpG_permease/AT-1"/>
</dbReference>
<feature type="transmembrane region" description="Helical" evidence="6">
    <location>
        <begin position="370"/>
        <end position="393"/>
    </location>
</feature>
<dbReference type="InterPro" id="IPR011701">
    <property type="entry name" value="MFS"/>
</dbReference>
<dbReference type="InterPro" id="IPR036259">
    <property type="entry name" value="MFS_trans_sf"/>
</dbReference>
<keyword evidence="4 6" id="KW-1133">Transmembrane helix</keyword>
<dbReference type="Pfam" id="PF07690">
    <property type="entry name" value="MFS_1"/>
    <property type="match status" value="1"/>
</dbReference>
<evidence type="ECO:0000256" key="6">
    <source>
        <dbReference type="SAM" id="Phobius"/>
    </source>
</evidence>
<evidence type="ECO:0000313" key="8">
    <source>
        <dbReference type="Proteomes" id="UP000001933"/>
    </source>
</evidence>
<evidence type="ECO:0000256" key="1">
    <source>
        <dbReference type="ARBA" id="ARBA00004141"/>
    </source>
</evidence>
<dbReference type="GO" id="GO:0016020">
    <property type="term" value="C:membrane"/>
    <property type="evidence" value="ECO:0007669"/>
    <property type="project" value="UniProtKB-SubCell"/>
</dbReference>
<dbReference type="AlphaFoldDB" id="Q2LRI0"/>
<reference evidence="7 8" key="1">
    <citation type="journal article" date="2007" name="Proc. Natl. Acad. Sci. U.S.A.">
        <title>The genome of Syntrophus aciditrophicus: life at the thermodynamic limit of microbial growth.</title>
        <authorList>
            <person name="McInerney M.J."/>
            <person name="Rohlin L."/>
            <person name="Mouttaki H."/>
            <person name="Kim U."/>
            <person name="Krupp R.S."/>
            <person name="Rios-Hernandez L."/>
            <person name="Sieber J."/>
            <person name="Struchtemeyer C.G."/>
            <person name="Bhattacharyya A."/>
            <person name="Campbell J.W."/>
            <person name="Gunsalus R.P."/>
        </authorList>
    </citation>
    <scope>NUCLEOTIDE SEQUENCE [LARGE SCALE GENOMIC DNA]</scope>
    <source>
        <strain evidence="7 8">SB</strain>
    </source>
</reference>
<dbReference type="RefSeq" id="WP_011416724.1">
    <property type="nucleotide sequence ID" value="NC_007759.1"/>
</dbReference>
<feature type="transmembrane region" description="Helical" evidence="6">
    <location>
        <begin position="50"/>
        <end position="67"/>
    </location>
</feature>
<sequence>MNLADRARPDRRNPWVWVPTLYMAEGIPYILVTTVSVILYKNLGISNTDIALYTSWLYLPWVIKPLWSPLVDMIRTKRLWIVLMQLLVGGALACVALTIPASDFFRYTLAFFWILAFSSATHDIAADGFYMLGLEQYQQAAFVGVRTIFYRIAVIAAKGILVVFAGHLQSSGFSVTTAWSVSFFLGAAIFLAFALYHAFVLPWPSSDAPAPRATASPRAMADVLDIFALFFRKKEIIVIIAFFLFYRFAEAQLIKMVAPFLLDPRTQGGLGLTTGEVGVVYGTVGAIALMLGGLLGGYAISRQGLKFWLWPMVVIMHLPVLVFVYLSLAQPENRLIINAAVAVEQFGYGFGFTAYSLYMIMVSEGPYKTVHYALGTGIMALGMMIPGMTSGWLQERLGYPAFFLWISLSTIPGFIVAALVKIDPNYGRKA</sequence>
<keyword evidence="2" id="KW-0813">Transport</keyword>
<dbReference type="HOGENOM" id="CLU_029352_0_0_7"/>